<dbReference type="CDD" id="cd02440">
    <property type="entry name" value="AdoMet_MTases"/>
    <property type="match status" value="1"/>
</dbReference>
<dbReference type="InterPro" id="IPR004033">
    <property type="entry name" value="UbiE/COQ5_MeTrFase"/>
</dbReference>
<evidence type="ECO:0000256" key="4">
    <source>
        <dbReference type="SAM" id="MobiDB-lite"/>
    </source>
</evidence>
<keyword evidence="3" id="KW-0949">S-adenosyl-L-methionine</keyword>
<dbReference type="NCBIfam" id="TIGR01934">
    <property type="entry name" value="MenG_MenH_UbiE"/>
    <property type="match status" value="1"/>
</dbReference>
<keyword evidence="2" id="KW-0808">Transferase</keyword>
<gene>
    <name evidence="5" type="ORF">CYME_CMS227C</name>
</gene>
<dbReference type="EMBL" id="AP006501">
    <property type="protein sequence ID" value="BAM82837.1"/>
    <property type="molecule type" value="Genomic_DNA"/>
</dbReference>
<dbReference type="OMA" id="IMEFSEP"/>
<dbReference type="Proteomes" id="UP000007014">
    <property type="component" value="Chromosome 19"/>
</dbReference>
<evidence type="ECO:0000256" key="1">
    <source>
        <dbReference type="ARBA" id="ARBA00022603"/>
    </source>
</evidence>
<keyword evidence="5" id="KW-0830">Ubiquinone</keyword>
<evidence type="ECO:0000313" key="5">
    <source>
        <dbReference type="EMBL" id="BAM82837.1"/>
    </source>
</evidence>
<dbReference type="HOGENOM" id="CLU_788367_0_0_1"/>
<dbReference type="GO" id="GO:0032259">
    <property type="term" value="P:methylation"/>
    <property type="evidence" value="ECO:0007669"/>
    <property type="project" value="UniProtKB-KW"/>
</dbReference>
<reference evidence="5 6" key="1">
    <citation type="journal article" date="2004" name="Nature">
        <title>Genome sequence of the ultrasmall unicellular red alga Cyanidioschyzon merolae 10D.</title>
        <authorList>
            <person name="Matsuzaki M."/>
            <person name="Misumi O."/>
            <person name="Shin-i T."/>
            <person name="Maruyama S."/>
            <person name="Takahara M."/>
            <person name="Miyagishima S."/>
            <person name="Mori T."/>
            <person name="Nishida K."/>
            <person name="Yagisawa F."/>
            <person name="Nishida K."/>
            <person name="Yoshida Y."/>
            <person name="Nishimura Y."/>
            <person name="Nakao S."/>
            <person name="Kobayashi T."/>
            <person name="Momoyama Y."/>
            <person name="Higashiyama T."/>
            <person name="Minoda A."/>
            <person name="Sano M."/>
            <person name="Nomoto H."/>
            <person name="Oishi K."/>
            <person name="Hayashi H."/>
            <person name="Ohta F."/>
            <person name="Nishizaka S."/>
            <person name="Haga S."/>
            <person name="Miura S."/>
            <person name="Morishita T."/>
            <person name="Kabeya Y."/>
            <person name="Terasawa K."/>
            <person name="Suzuki Y."/>
            <person name="Ishii Y."/>
            <person name="Asakawa S."/>
            <person name="Takano H."/>
            <person name="Ohta N."/>
            <person name="Kuroiwa H."/>
            <person name="Tanaka K."/>
            <person name="Shimizu N."/>
            <person name="Sugano S."/>
            <person name="Sato N."/>
            <person name="Nozaki H."/>
            <person name="Ogasawara N."/>
            <person name="Kohara Y."/>
            <person name="Kuroiwa T."/>
        </authorList>
    </citation>
    <scope>NUCLEOTIDE SEQUENCE [LARGE SCALE GENOMIC DNA]</scope>
    <source>
        <strain evidence="5 6">10D</strain>
    </source>
</reference>
<dbReference type="RefSeq" id="XP_005538873.1">
    <property type="nucleotide sequence ID" value="XM_005538816.1"/>
</dbReference>
<feature type="region of interest" description="Disordered" evidence="4">
    <location>
        <begin position="314"/>
        <end position="352"/>
    </location>
</feature>
<feature type="compositionally biased region" description="Basic and acidic residues" evidence="4">
    <location>
        <begin position="332"/>
        <end position="341"/>
    </location>
</feature>
<keyword evidence="1 5" id="KW-0489">Methyltransferase</keyword>
<dbReference type="PANTHER" id="PTHR43591">
    <property type="entry name" value="METHYLTRANSFERASE"/>
    <property type="match status" value="1"/>
</dbReference>
<reference evidence="5 6" key="2">
    <citation type="journal article" date="2007" name="BMC Biol.">
        <title>A 100%-complete sequence reveals unusually simple genomic features in the hot-spring red alga Cyanidioschyzon merolae.</title>
        <authorList>
            <person name="Nozaki H."/>
            <person name="Takano H."/>
            <person name="Misumi O."/>
            <person name="Terasawa K."/>
            <person name="Matsuzaki M."/>
            <person name="Maruyama S."/>
            <person name="Nishida K."/>
            <person name="Yagisawa F."/>
            <person name="Yoshida Y."/>
            <person name="Fujiwara T."/>
            <person name="Takio S."/>
            <person name="Tamura K."/>
            <person name="Chung S.J."/>
            <person name="Nakamura S."/>
            <person name="Kuroiwa H."/>
            <person name="Tanaka K."/>
            <person name="Sato N."/>
            <person name="Kuroiwa T."/>
        </authorList>
    </citation>
    <scope>NUCLEOTIDE SEQUENCE [LARGE SCALE GENOMIC DNA]</scope>
    <source>
        <strain evidence="5 6">10D</strain>
    </source>
</reference>
<dbReference type="STRING" id="280699.M1VHK0"/>
<keyword evidence="6" id="KW-1185">Reference proteome</keyword>
<evidence type="ECO:0000256" key="2">
    <source>
        <dbReference type="ARBA" id="ARBA00022679"/>
    </source>
</evidence>
<accession>M1VHK0</accession>
<evidence type="ECO:0000313" key="6">
    <source>
        <dbReference type="Proteomes" id="UP000007014"/>
    </source>
</evidence>
<feature type="compositionally biased region" description="Polar residues" evidence="4">
    <location>
        <begin position="314"/>
        <end position="325"/>
    </location>
</feature>
<dbReference type="eggNOG" id="KOG1540">
    <property type="taxonomic scope" value="Eukaryota"/>
</dbReference>
<dbReference type="Gramene" id="CMS227CT">
    <property type="protein sequence ID" value="CMS227CT"/>
    <property type="gene ID" value="CMS227C"/>
</dbReference>
<dbReference type="AlphaFoldDB" id="M1VHK0"/>
<dbReference type="GO" id="GO:0008168">
    <property type="term" value="F:methyltransferase activity"/>
    <property type="evidence" value="ECO:0007669"/>
    <property type="project" value="UniProtKB-KW"/>
</dbReference>
<protein>
    <submittedName>
        <fullName evidence="5">Ubiquinone/menaquinone biosynthesis methyltransferase</fullName>
    </submittedName>
</protein>
<dbReference type="SUPFAM" id="SSF53335">
    <property type="entry name" value="S-adenosyl-L-methionine-dependent methyltransferases"/>
    <property type="match status" value="1"/>
</dbReference>
<dbReference type="InterPro" id="IPR029063">
    <property type="entry name" value="SAM-dependent_MTases_sf"/>
</dbReference>
<dbReference type="GeneID" id="16997352"/>
<dbReference type="Gene3D" id="3.40.50.150">
    <property type="entry name" value="Vaccinia Virus protein VP39"/>
    <property type="match status" value="1"/>
</dbReference>
<proteinExistence type="predicted"/>
<name>M1VHK0_CYAM1</name>
<dbReference type="PANTHER" id="PTHR43591:SF24">
    <property type="entry name" value="2-METHOXY-6-POLYPRENYL-1,4-BENZOQUINOL METHYLASE, MITOCHONDRIAL"/>
    <property type="match status" value="1"/>
</dbReference>
<sequence length="352" mass="38640">MPNEAEGRKVALAAFLAVLFYRLQDDKCRAARQRLSRETVRDGSGAMFELVAPRYDFVNNVISLGLHRGWKRTAVDAALKPFLVASSERAELQVLDLATGTADLAIDIAQRYGSYVKQVVAVDPCSRMLDIASRKLARAQVSDKVLLVKGVAEELPQEWTNRFDVCIIGFGVRNFADRKKGLCEVWRVLKKAEASTATPTDPVSRLVVLEITEPRGRSIAAPIARFFLRTCVPLLGALFSLRLREYCYLQRSARLFPPLDEFLEAMRDECCLETIRAQRLAPFGLGPALIIAKPAPKQASVEAAALAPEDAFVNSSATPSRSSTDAPWHVESAPRNDERDASGVAPPSSVVA</sequence>
<dbReference type="PROSITE" id="PS51608">
    <property type="entry name" value="SAM_MT_UBIE"/>
    <property type="match status" value="1"/>
</dbReference>
<dbReference type="OrthoDB" id="6329284at2759"/>
<organism evidence="5 6">
    <name type="scientific">Cyanidioschyzon merolae (strain NIES-3377 / 10D)</name>
    <name type="common">Unicellular red alga</name>
    <dbReference type="NCBI Taxonomy" id="280699"/>
    <lineage>
        <taxon>Eukaryota</taxon>
        <taxon>Rhodophyta</taxon>
        <taxon>Bangiophyceae</taxon>
        <taxon>Cyanidiales</taxon>
        <taxon>Cyanidiaceae</taxon>
        <taxon>Cyanidioschyzon</taxon>
    </lineage>
</organism>
<dbReference type="KEGG" id="cme:CYME_CMS227C"/>
<dbReference type="Pfam" id="PF01209">
    <property type="entry name" value="Ubie_methyltran"/>
    <property type="match status" value="1"/>
</dbReference>
<evidence type="ECO:0000256" key="3">
    <source>
        <dbReference type="ARBA" id="ARBA00022691"/>
    </source>
</evidence>